<evidence type="ECO:0000313" key="1">
    <source>
        <dbReference type="EMBL" id="KAJ7609404.1"/>
    </source>
</evidence>
<organism evidence="1 2">
    <name type="scientific">Roridomyces roridus</name>
    <dbReference type="NCBI Taxonomy" id="1738132"/>
    <lineage>
        <taxon>Eukaryota</taxon>
        <taxon>Fungi</taxon>
        <taxon>Dikarya</taxon>
        <taxon>Basidiomycota</taxon>
        <taxon>Agaricomycotina</taxon>
        <taxon>Agaricomycetes</taxon>
        <taxon>Agaricomycetidae</taxon>
        <taxon>Agaricales</taxon>
        <taxon>Marasmiineae</taxon>
        <taxon>Mycenaceae</taxon>
        <taxon>Roridomyces</taxon>
    </lineage>
</organism>
<evidence type="ECO:0000313" key="2">
    <source>
        <dbReference type="Proteomes" id="UP001221142"/>
    </source>
</evidence>
<dbReference type="EMBL" id="JARKIF010000040">
    <property type="protein sequence ID" value="KAJ7609404.1"/>
    <property type="molecule type" value="Genomic_DNA"/>
</dbReference>
<accession>A0AAD7FBN0</accession>
<reference evidence="1" key="1">
    <citation type="submission" date="2023-03" db="EMBL/GenBank/DDBJ databases">
        <title>Massive genome expansion in bonnet fungi (Mycena s.s.) driven by repeated elements and novel gene families across ecological guilds.</title>
        <authorList>
            <consortium name="Lawrence Berkeley National Laboratory"/>
            <person name="Harder C.B."/>
            <person name="Miyauchi S."/>
            <person name="Viragh M."/>
            <person name="Kuo A."/>
            <person name="Thoen E."/>
            <person name="Andreopoulos B."/>
            <person name="Lu D."/>
            <person name="Skrede I."/>
            <person name="Drula E."/>
            <person name="Henrissat B."/>
            <person name="Morin E."/>
            <person name="Kohler A."/>
            <person name="Barry K."/>
            <person name="LaButti K."/>
            <person name="Morin E."/>
            <person name="Salamov A."/>
            <person name="Lipzen A."/>
            <person name="Mereny Z."/>
            <person name="Hegedus B."/>
            <person name="Baldrian P."/>
            <person name="Stursova M."/>
            <person name="Weitz H."/>
            <person name="Taylor A."/>
            <person name="Grigoriev I.V."/>
            <person name="Nagy L.G."/>
            <person name="Martin F."/>
            <person name="Kauserud H."/>
        </authorList>
    </citation>
    <scope>NUCLEOTIDE SEQUENCE</scope>
    <source>
        <strain evidence="1">9284</strain>
    </source>
</reference>
<dbReference type="AlphaFoldDB" id="A0AAD7FBN0"/>
<comment type="caution">
    <text evidence="1">The sequence shown here is derived from an EMBL/GenBank/DDBJ whole genome shotgun (WGS) entry which is preliminary data.</text>
</comment>
<protein>
    <submittedName>
        <fullName evidence="1">Uncharacterized protein</fullName>
    </submittedName>
</protein>
<sequence length="352" mass="38952">MRDFSQELTDLVLDEVATLPKDSSSAIATCGLVCRGWASRSRLHVFHRLVFSDGRRLKRFLGILKTSSYPLLMMAKELKLEFWANMEFNRRVPPKLEHLARLRECVKLTRIELVMADGGGGDSDMGSGGELIDELLPAVFESFLKVHLPIMGANCSSVSSFHFGSHFDTFVPLGTITHILSCFPALEVFEMTGDMILGDDDVESSHALPAKLHTLQLYGAEGTLRLFFSWLAALPVLPTVKTLEMSNVSEEDQIGLSAYTQRAGARFESISVPCLAHRDPPLILHHATNLIHLSLVCESPERSSHPIDCVVPGSADHQDSFSSQCRDRQFSVPPRRETFRTRTVSGLAALAC</sequence>
<gene>
    <name evidence="1" type="ORF">FB45DRAFT_1066825</name>
</gene>
<proteinExistence type="predicted"/>
<name>A0AAD7FBN0_9AGAR</name>
<keyword evidence="2" id="KW-1185">Reference proteome</keyword>
<dbReference type="Proteomes" id="UP001221142">
    <property type="component" value="Unassembled WGS sequence"/>
</dbReference>